<evidence type="ECO:0000313" key="4">
    <source>
        <dbReference type="Proteomes" id="UP000593573"/>
    </source>
</evidence>
<dbReference type="InterPro" id="IPR036852">
    <property type="entry name" value="Peptidase_S8/S53_dom_sf"/>
</dbReference>
<sequence length="86" mass="9181">VYIAYLGPLPDGDYIASSHHSNMLQALSKHSQTVNRNAAAESNVIVGVIDTGICPESDIFSDEGFGAPPQKWKGACKVGQNFTCNK</sequence>
<organism evidence="3 4">
    <name type="scientific">Gossypium klotzschianum</name>
    <dbReference type="NCBI Taxonomy" id="34286"/>
    <lineage>
        <taxon>Eukaryota</taxon>
        <taxon>Viridiplantae</taxon>
        <taxon>Streptophyta</taxon>
        <taxon>Embryophyta</taxon>
        <taxon>Tracheophyta</taxon>
        <taxon>Spermatophyta</taxon>
        <taxon>Magnoliopsida</taxon>
        <taxon>eudicotyledons</taxon>
        <taxon>Gunneridae</taxon>
        <taxon>Pentapetalae</taxon>
        <taxon>rosids</taxon>
        <taxon>malvids</taxon>
        <taxon>Malvales</taxon>
        <taxon>Malvaceae</taxon>
        <taxon>Malvoideae</taxon>
        <taxon>Gossypium</taxon>
    </lineage>
</organism>
<feature type="non-terminal residue" evidence="3">
    <location>
        <position position="86"/>
    </location>
</feature>
<evidence type="ECO:0000256" key="2">
    <source>
        <dbReference type="ARBA" id="ARBA00022729"/>
    </source>
</evidence>
<evidence type="ECO:0000256" key="1">
    <source>
        <dbReference type="ARBA" id="ARBA00011073"/>
    </source>
</evidence>
<dbReference type="Proteomes" id="UP000593573">
    <property type="component" value="Unassembled WGS sequence"/>
</dbReference>
<protein>
    <submittedName>
        <fullName evidence="3">Uncharacterized protein</fullName>
    </submittedName>
</protein>
<reference evidence="3 4" key="1">
    <citation type="journal article" date="2019" name="Genome Biol. Evol.">
        <title>Insights into the evolution of the New World diploid cottons (Gossypium, subgenus Houzingenia) based on genome sequencing.</title>
        <authorList>
            <person name="Grover C.E."/>
            <person name="Arick M.A. 2nd"/>
            <person name="Thrash A."/>
            <person name="Conover J.L."/>
            <person name="Sanders W.S."/>
            <person name="Peterson D.G."/>
            <person name="Frelichowski J.E."/>
            <person name="Scheffler J.A."/>
            <person name="Scheffler B.E."/>
            <person name="Wendel J.F."/>
        </authorList>
    </citation>
    <scope>NUCLEOTIDE SEQUENCE [LARGE SCALE GENOMIC DNA]</scope>
    <source>
        <strain evidence="3">57</strain>
        <tissue evidence="3">Leaf</tissue>
    </source>
</reference>
<keyword evidence="2" id="KW-0732">Signal</keyword>
<dbReference type="PANTHER" id="PTHR10795">
    <property type="entry name" value="PROPROTEIN CONVERTASE SUBTILISIN/KEXIN"/>
    <property type="match status" value="1"/>
</dbReference>
<dbReference type="InterPro" id="IPR045051">
    <property type="entry name" value="SBT"/>
</dbReference>
<gene>
    <name evidence="3" type="ORF">Goklo_013016</name>
</gene>
<evidence type="ECO:0000313" key="3">
    <source>
        <dbReference type="EMBL" id="MBA0644838.1"/>
    </source>
</evidence>
<dbReference type="AlphaFoldDB" id="A0A7J8U2Y0"/>
<dbReference type="GO" id="GO:0004252">
    <property type="term" value="F:serine-type endopeptidase activity"/>
    <property type="evidence" value="ECO:0007669"/>
    <property type="project" value="InterPro"/>
</dbReference>
<comment type="caution">
    <text evidence="3">The sequence shown here is derived from an EMBL/GenBank/DDBJ whole genome shotgun (WGS) entry which is preliminary data.</text>
</comment>
<dbReference type="Gene3D" id="3.40.50.200">
    <property type="entry name" value="Peptidase S8/S53 domain"/>
    <property type="match status" value="1"/>
</dbReference>
<dbReference type="GO" id="GO:0006508">
    <property type="term" value="P:proteolysis"/>
    <property type="evidence" value="ECO:0007669"/>
    <property type="project" value="InterPro"/>
</dbReference>
<accession>A0A7J8U2Y0</accession>
<comment type="similarity">
    <text evidence="1">Belongs to the peptidase S8 family.</text>
</comment>
<dbReference type="OrthoDB" id="1001432at2759"/>
<dbReference type="EMBL" id="JABFAB010000004">
    <property type="protein sequence ID" value="MBA0644838.1"/>
    <property type="molecule type" value="Genomic_DNA"/>
</dbReference>
<keyword evidence="4" id="KW-1185">Reference proteome</keyword>
<name>A0A7J8U2Y0_9ROSI</name>
<proteinExistence type="inferred from homology"/>